<dbReference type="RefSeq" id="WP_145058148.1">
    <property type="nucleotide sequence ID" value="NZ_CP036433.1"/>
</dbReference>
<dbReference type="Proteomes" id="UP000317648">
    <property type="component" value="Chromosome"/>
</dbReference>
<dbReference type="KEGG" id="lcre:Pla8534_65640"/>
<dbReference type="AlphaFoldDB" id="A0A518E3M7"/>
<keyword evidence="1" id="KW-0732">Signal</keyword>
<feature type="chain" id="PRO_5022062918" description="Secreted protein" evidence="1">
    <location>
        <begin position="31"/>
        <end position="204"/>
    </location>
</feature>
<evidence type="ECO:0000256" key="1">
    <source>
        <dbReference type="SAM" id="SignalP"/>
    </source>
</evidence>
<feature type="signal peptide" evidence="1">
    <location>
        <begin position="1"/>
        <end position="30"/>
    </location>
</feature>
<evidence type="ECO:0008006" key="4">
    <source>
        <dbReference type="Google" id="ProtNLM"/>
    </source>
</evidence>
<evidence type="ECO:0000313" key="3">
    <source>
        <dbReference type="Proteomes" id="UP000317648"/>
    </source>
</evidence>
<proteinExistence type="predicted"/>
<accession>A0A518E3M7</accession>
<sequence length="204" mass="23654" precursor="true">MLFVYRNLMRGCGAMALATAMCCLGTPAFAQGDTYEHLDEMALDLQRFAEEIVEETHAHLQGNAYFPQIDRAAHRIEELAAHVHRVAHDRGDIVHLRNDIDDLDRWVHHIDDLGNFIARRGVRSSEWGGFQYMRSCIASMLDTLHHMQDDLHQLAPRRSLHDHDDYHQRYPDYGHRTHRYPARGYIGPGYRPAGHDHFHSGHHH</sequence>
<reference evidence="2 3" key="1">
    <citation type="submission" date="2019-02" db="EMBL/GenBank/DDBJ databases">
        <title>Deep-cultivation of Planctomycetes and their phenomic and genomic characterization uncovers novel biology.</title>
        <authorList>
            <person name="Wiegand S."/>
            <person name="Jogler M."/>
            <person name="Boedeker C."/>
            <person name="Pinto D."/>
            <person name="Vollmers J."/>
            <person name="Rivas-Marin E."/>
            <person name="Kohn T."/>
            <person name="Peeters S.H."/>
            <person name="Heuer A."/>
            <person name="Rast P."/>
            <person name="Oberbeckmann S."/>
            <person name="Bunk B."/>
            <person name="Jeske O."/>
            <person name="Meyerdierks A."/>
            <person name="Storesund J.E."/>
            <person name="Kallscheuer N."/>
            <person name="Luecker S."/>
            <person name="Lage O.M."/>
            <person name="Pohl T."/>
            <person name="Merkel B.J."/>
            <person name="Hornburger P."/>
            <person name="Mueller R.-W."/>
            <person name="Bruemmer F."/>
            <person name="Labrenz M."/>
            <person name="Spormann A.M."/>
            <person name="Op den Camp H."/>
            <person name="Overmann J."/>
            <person name="Amann R."/>
            <person name="Jetten M.S.M."/>
            <person name="Mascher T."/>
            <person name="Medema M.H."/>
            <person name="Devos D.P."/>
            <person name="Kaster A.-K."/>
            <person name="Ovreas L."/>
            <person name="Rohde M."/>
            <person name="Galperin M.Y."/>
            <person name="Jogler C."/>
        </authorList>
    </citation>
    <scope>NUCLEOTIDE SEQUENCE [LARGE SCALE GENOMIC DNA]</scope>
    <source>
        <strain evidence="2 3">Pla85_3_4</strain>
    </source>
</reference>
<evidence type="ECO:0000313" key="2">
    <source>
        <dbReference type="EMBL" id="QDU98691.1"/>
    </source>
</evidence>
<dbReference type="OrthoDB" id="284455at2"/>
<gene>
    <name evidence="2" type="ORF">Pla8534_65640</name>
</gene>
<protein>
    <recommendedName>
        <fullName evidence="4">Secreted protein</fullName>
    </recommendedName>
</protein>
<name>A0A518E3M7_9BACT</name>
<keyword evidence="3" id="KW-1185">Reference proteome</keyword>
<dbReference type="EMBL" id="CP036433">
    <property type="protein sequence ID" value="QDU98691.1"/>
    <property type="molecule type" value="Genomic_DNA"/>
</dbReference>
<organism evidence="2 3">
    <name type="scientific">Lignipirellula cremea</name>
    <dbReference type="NCBI Taxonomy" id="2528010"/>
    <lineage>
        <taxon>Bacteria</taxon>
        <taxon>Pseudomonadati</taxon>
        <taxon>Planctomycetota</taxon>
        <taxon>Planctomycetia</taxon>
        <taxon>Pirellulales</taxon>
        <taxon>Pirellulaceae</taxon>
        <taxon>Lignipirellula</taxon>
    </lineage>
</organism>